<keyword evidence="1" id="KW-1133">Transmembrane helix</keyword>
<dbReference type="KEGG" id="uam:UABAM_00182"/>
<keyword evidence="1" id="KW-0472">Membrane</keyword>
<protein>
    <recommendedName>
        <fullName evidence="4">Peptidase S26 domain-containing protein</fullName>
    </recommendedName>
</protein>
<evidence type="ECO:0000256" key="1">
    <source>
        <dbReference type="SAM" id="Phobius"/>
    </source>
</evidence>
<evidence type="ECO:0000313" key="2">
    <source>
        <dbReference type="EMBL" id="BBM81842.1"/>
    </source>
</evidence>
<dbReference type="EMBL" id="AP019860">
    <property type="protein sequence ID" value="BBM81842.1"/>
    <property type="molecule type" value="Genomic_DNA"/>
</dbReference>
<sequence length="154" mass="17766">MSHSSNKWKKLQKILRRFIVYTSIVAVIYLTTRFSVLSIRSSINFQDKILPAGYVLIDWYFSYGRKLDASDIVITQTDVCYIIATKNNTLYKEDGILYVDNIPTNFSVASNFILPKLTTGKYLVYTSSSKHSKKIDIIDSQHIRARILMTLLQK</sequence>
<keyword evidence="3" id="KW-1185">Reference proteome</keyword>
<accession>A0A5S9F0Y3</accession>
<dbReference type="RefSeq" id="WP_151966107.1">
    <property type="nucleotide sequence ID" value="NZ_AP019860.1"/>
</dbReference>
<dbReference type="Proteomes" id="UP000326354">
    <property type="component" value="Chromosome"/>
</dbReference>
<gene>
    <name evidence="2" type="ORF">UABAM_00182</name>
</gene>
<dbReference type="AlphaFoldDB" id="A0A5S9F0Y3"/>
<feature type="transmembrane region" description="Helical" evidence="1">
    <location>
        <begin position="18"/>
        <end position="39"/>
    </location>
</feature>
<proteinExistence type="predicted"/>
<keyword evidence="1" id="KW-0812">Transmembrane</keyword>
<evidence type="ECO:0008006" key="4">
    <source>
        <dbReference type="Google" id="ProtNLM"/>
    </source>
</evidence>
<reference evidence="2 3" key="1">
    <citation type="submission" date="2019-08" db="EMBL/GenBank/DDBJ databases">
        <title>Complete genome sequence of Candidatus Uab amorphum.</title>
        <authorList>
            <person name="Shiratori T."/>
            <person name="Suzuki S."/>
            <person name="Kakizawa Y."/>
            <person name="Ishida K."/>
        </authorList>
    </citation>
    <scope>NUCLEOTIDE SEQUENCE [LARGE SCALE GENOMIC DNA]</scope>
    <source>
        <strain evidence="2 3">SRT547</strain>
    </source>
</reference>
<name>A0A5S9F0Y3_UABAM</name>
<organism evidence="2 3">
    <name type="scientific">Uabimicrobium amorphum</name>
    <dbReference type="NCBI Taxonomy" id="2596890"/>
    <lineage>
        <taxon>Bacteria</taxon>
        <taxon>Pseudomonadati</taxon>
        <taxon>Planctomycetota</taxon>
        <taxon>Candidatus Uabimicrobiia</taxon>
        <taxon>Candidatus Uabimicrobiales</taxon>
        <taxon>Candidatus Uabimicrobiaceae</taxon>
        <taxon>Candidatus Uabimicrobium</taxon>
    </lineage>
</organism>
<evidence type="ECO:0000313" key="3">
    <source>
        <dbReference type="Proteomes" id="UP000326354"/>
    </source>
</evidence>